<keyword evidence="2" id="KW-1185">Reference proteome</keyword>
<sequence length="122" mass="14207">MKVLKSLEEVLPFLSKKGIKLAVKELWKGEERWEFLWEPKRVLEAPFEIAIANEGTFEESHYHERSWEIYLFLKGGKVLRPVELEIGEGGIVIFEPGECHLVKHYGPTYVFKFPSGNDKVRC</sequence>
<dbReference type="KEGG" id="ipc:IPA_06230"/>
<protein>
    <submittedName>
        <fullName evidence="1">Uncharacterized protein</fullName>
    </submittedName>
</protein>
<dbReference type="EMBL" id="CP006868">
    <property type="protein sequence ID" value="UXD22561.1"/>
    <property type="molecule type" value="Genomic_DNA"/>
</dbReference>
<dbReference type="Proteomes" id="UP001063698">
    <property type="component" value="Chromosome"/>
</dbReference>
<name>A0A977PK75_9CREN</name>
<proteinExistence type="predicted"/>
<dbReference type="AlphaFoldDB" id="A0A977PK75"/>
<dbReference type="InterPro" id="IPR014710">
    <property type="entry name" value="RmlC-like_jellyroll"/>
</dbReference>
<evidence type="ECO:0000313" key="1">
    <source>
        <dbReference type="EMBL" id="UXD22561.1"/>
    </source>
</evidence>
<accession>A0A977PK75</accession>
<organism evidence="1 2">
    <name type="scientific">Ignicoccus pacificus DSM 13166</name>
    <dbReference type="NCBI Taxonomy" id="940294"/>
    <lineage>
        <taxon>Archaea</taxon>
        <taxon>Thermoproteota</taxon>
        <taxon>Thermoprotei</taxon>
        <taxon>Desulfurococcales</taxon>
        <taxon>Desulfurococcaceae</taxon>
        <taxon>Ignicoccus</taxon>
    </lineage>
</organism>
<evidence type="ECO:0000313" key="2">
    <source>
        <dbReference type="Proteomes" id="UP001063698"/>
    </source>
</evidence>
<dbReference type="Gene3D" id="2.60.120.10">
    <property type="entry name" value="Jelly Rolls"/>
    <property type="match status" value="1"/>
</dbReference>
<gene>
    <name evidence="1" type="ORF">IPA_06230</name>
</gene>
<dbReference type="SUPFAM" id="SSF51182">
    <property type="entry name" value="RmlC-like cupins"/>
    <property type="match status" value="1"/>
</dbReference>
<reference evidence="1" key="1">
    <citation type="submission" date="2013-11" db="EMBL/GenBank/DDBJ databases">
        <title>Comparative genomics of Ignicoccus.</title>
        <authorList>
            <person name="Podar M."/>
        </authorList>
    </citation>
    <scope>NUCLEOTIDE SEQUENCE</scope>
    <source>
        <strain evidence="1">DSM 13166</strain>
    </source>
</reference>
<dbReference type="InterPro" id="IPR011051">
    <property type="entry name" value="RmlC_Cupin_sf"/>
</dbReference>